<dbReference type="Gene3D" id="1.20.200.10">
    <property type="entry name" value="Fumarase/aspartase (Central domain)"/>
    <property type="match status" value="1"/>
</dbReference>
<dbReference type="Proteomes" id="UP001596425">
    <property type="component" value="Unassembled WGS sequence"/>
</dbReference>
<dbReference type="InterPro" id="IPR000362">
    <property type="entry name" value="Fumarate_lyase_fam"/>
</dbReference>
<dbReference type="Pfam" id="PF00206">
    <property type="entry name" value="Lyase_1"/>
    <property type="match status" value="1"/>
</dbReference>
<dbReference type="InterPro" id="IPR022761">
    <property type="entry name" value="Fumarate_lyase_N"/>
</dbReference>
<dbReference type="NCBIfam" id="TIGR02426">
    <property type="entry name" value="protocat_pcaB"/>
    <property type="match status" value="1"/>
</dbReference>
<accession>A0ABW1YKY7</accession>
<dbReference type="EC" id="5.5.1.2" evidence="2"/>
<dbReference type="InterPro" id="IPR008948">
    <property type="entry name" value="L-Aspartase-like"/>
</dbReference>
<dbReference type="PANTHER" id="PTHR43172">
    <property type="entry name" value="ADENYLOSUCCINATE LYASE"/>
    <property type="match status" value="1"/>
</dbReference>
<keyword evidence="4" id="KW-0413">Isomerase</keyword>
<keyword evidence="5" id="KW-1185">Reference proteome</keyword>
<dbReference type="InterPro" id="IPR012789">
    <property type="entry name" value="Protocat_PcaB-like"/>
</dbReference>
<dbReference type="InterPro" id="IPR020557">
    <property type="entry name" value="Fumarate_lyase_CS"/>
</dbReference>
<dbReference type="GO" id="GO:0047472">
    <property type="term" value="F:3-carboxy-cis,cis-muconate cycloisomerase activity"/>
    <property type="evidence" value="ECO:0007669"/>
    <property type="project" value="UniProtKB-EC"/>
</dbReference>
<dbReference type="Gene3D" id="1.10.40.30">
    <property type="entry name" value="Fumarase/aspartase (C-terminal domain)"/>
    <property type="match status" value="1"/>
</dbReference>
<gene>
    <name evidence="4" type="primary">pcaB</name>
    <name evidence="4" type="ORF">ACFQBM_04685</name>
</gene>
<protein>
    <recommendedName>
        <fullName evidence="2">3-carboxy-cis,cis-muconate cycloisomerase</fullName>
        <ecNumber evidence="2">5.5.1.2</ecNumber>
    </recommendedName>
</protein>
<sequence>MLGFDSELYGAAFADTEVADLFSDGAELRAMIRVERALARVQGGLGLIPAAAAGAIDRTLGELTPAPAALAAACRKDGVVVPALVKQLRAALPEHAASHLHWGATSQDIVDTALVLRLGSACDRLEQLLATLGDALADLAEREMDTVMVARTRAQWAVPTLGGLKVANWLAPLARQRQRLQQLRPRLLVLQFGGAAGTLAALGDRGPAVSAALAAELGLALPPAPWHTQRDSLIEQGNWLAMTCGALGKMGQDLILLTQSDVGEIKLRGSGGSSTMPQKANPVSPEHLVALARHSAGLLANLHSATIHANERDGAAWTLEWLNLPQLVCATSGALTRAAETVAALTFDRARIQANLETCRDDIMAEALVFALAEHSDRNSAQQLVARARELAGQKGLPLVEQLRSLTELPLDWEHLAQPQCYLGAARHFIRATLDYWRTMA</sequence>
<evidence type="ECO:0000259" key="3">
    <source>
        <dbReference type="Pfam" id="PF00206"/>
    </source>
</evidence>
<evidence type="ECO:0000313" key="4">
    <source>
        <dbReference type="EMBL" id="MFC6632563.1"/>
    </source>
</evidence>
<dbReference type="PRINTS" id="PR00145">
    <property type="entry name" value="ARGSUCLYASE"/>
</dbReference>
<proteinExistence type="inferred from homology"/>
<dbReference type="RefSeq" id="WP_193192085.1">
    <property type="nucleotide sequence ID" value="NZ_JACZFR010000025.1"/>
</dbReference>
<feature type="domain" description="Fumarate lyase N-terminal" evidence="3">
    <location>
        <begin position="29"/>
        <end position="292"/>
    </location>
</feature>
<evidence type="ECO:0000313" key="5">
    <source>
        <dbReference type="Proteomes" id="UP001596425"/>
    </source>
</evidence>
<dbReference type="PROSITE" id="PS00163">
    <property type="entry name" value="FUMARATE_LYASES"/>
    <property type="match status" value="1"/>
</dbReference>
<name>A0ABW1YKY7_9GAMM</name>
<evidence type="ECO:0000256" key="2">
    <source>
        <dbReference type="NCBIfam" id="TIGR02426"/>
    </source>
</evidence>
<dbReference type="PRINTS" id="PR00149">
    <property type="entry name" value="FUMRATELYASE"/>
</dbReference>
<dbReference type="EMBL" id="JBHSVR010000001">
    <property type="protein sequence ID" value="MFC6632563.1"/>
    <property type="molecule type" value="Genomic_DNA"/>
</dbReference>
<dbReference type="PANTHER" id="PTHR43172:SF2">
    <property type="entry name" value="ADENYLOSUCCINATE LYASE C-TERMINAL DOMAIN-CONTAINING PROTEIN"/>
    <property type="match status" value="1"/>
</dbReference>
<evidence type="ECO:0000256" key="1">
    <source>
        <dbReference type="ARBA" id="ARBA00034772"/>
    </source>
</evidence>
<reference evidence="5" key="1">
    <citation type="journal article" date="2019" name="Int. J. Syst. Evol. Microbiol.">
        <title>The Global Catalogue of Microorganisms (GCM) 10K type strain sequencing project: providing services to taxonomists for standard genome sequencing and annotation.</title>
        <authorList>
            <consortium name="The Broad Institute Genomics Platform"/>
            <consortium name="The Broad Institute Genome Sequencing Center for Infectious Disease"/>
            <person name="Wu L."/>
            <person name="Ma J."/>
        </authorList>
    </citation>
    <scope>NUCLEOTIDE SEQUENCE [LARGE SCALE GENOMIC DNA]</scope>
    <source>
        <strain evidence="5">CGMCC 1.13718</strain>
    </source>
</reference>
<dbReference type="SUPFAM" id="SSF48557">
    <property type="entry name" value="L-aspartase-like"/>
    <property type="match status" value="1"/>
</dbReference>
<comment type="caution">
    <text evidence="4">The sequence shown here is derived from an EMBL/GenBank/DDBJ whole genome shotgun (WGS) entry which is preliminary data.</text>
</comment>
<organism evidence="4 5">
    <name type="scientific">Microbulbifer taiwanensis</name>
    <dbReference type="NCBI Taxonomy" id="986746"/>
    <lineage>
        <taxon>Bacteria</taxon>
        <taxon>Pseudomonadati</taxon>
        <taxon>Pseudomonadota</taxon>
        <taxon>Gammaproteobacteria</taxon>
        <taxon>Cellvibrionales</taxon>
        <taxon>Microbulbiferaceae</taxon>
        <taxon>Microbulbifer</taxon>
    </lineage>
</organism>
<comment type="similarity">
    <text evidence="1">Belongs to the class-II fumarase/aspartase family.</text>
</comment>